<accession>A0A8S1HPZ6</accession>
<dbReference type="Proteomes" id="UP000835052">
    <property type="component" value="Unassembled WGS sequence"/>
</dbReference>
<proteinExistence type="predicted"/>
<keyword evidence="2" id="KW-0732">Signal</keyword>
<dbReference type="InterPro" id="IPR006150">
    <property type="entry name" value="Cys_repeat_1"/>
</dbReference>
<comment type="caution">
    <text evidence="4">The sequence shown here is derived from an EMBL/GenBank/DDBJ whole genome shotgun (WGS) entry which is preliminary data.</text>
</comment>
<dbReference type="AlphaFoldDB" id="A0A8S1HPZ6"/>
<dbReference type="SMART" id="SM00181">
    <property type="entry name" value="EGF"/>
    <property type="match status" value="7"/>
</dbReference>
<evidence type="ECO:0000313" key="5">
    <source>
        <dbReference type="Proteomes" id="UP000835052"/>
    </source>
</evidence>
<feature type="transmembrane region" description="Helical" evidence="1">
    <location>
        <begin position="119"/>
        <end position="137"/>
    </location>
</feature>
<keyword evidence="5" id="KW-1185">Reference proteome</keyword>
<keyword evidence="1" id="KW-1133">Transmembrane helix</keyword>
<dbReference type="InterPro" id="IPR000742">
    <property type="entry name" value="EGF"/>
</dbReference>
<name>A0A8S1HPZ6_9PELO</name>
<dbReference type="InterPro" id="IPR006149">
    <property type="entry name" value="EB_dom"/>
</dbReference>
<feature type="domain" description="EGF-like" evidence="3">
    <location>
        <begin position="560"/>
        <end position="593"/>
    </location>
</feature>
<feature type="domain" description="EGF-like" evidence="3">
    <location>
        <begin position="734"/>
        <end position="766"/>
    </location>
</feature>
<feature type="domain" description="EGF-like" evidence="3">
    <location>
        <begin position="383"/>
        <end position="415"/>
    </location>
</feature>
<feature type="signal peptide" evidence="2">
    <location>
        <begin position="1"/>
        <end position="21"/>
    </location>
</feature>
<dbReference type="PANTHER" id="PTHR37157">
    <property type="entry name" value="PRION-LIKE-(Q/N-RICH) DOMAIN-BEARING PROTEIN 25"/>
    <property type="match status" value="1"/>
</dbReference>
<evidence type="ECO:0000256" key="1">
    <source>
        <dbReference type="SAM" id="Phobius"/>
    </source>
</evidence>
<evidence type="ECO:0000313" key="4">
    <source>
        <dbReference type="EMBL" id="CAD6197427.1"/>
    </source>
</evidence>
<feature type="domain" description="EGF-like" evidence="3">
    <location>
        <begin position="265"/>
        <end position="297"/>
    </location>
</feature>
<dbReference type="PANTHER" id="PTHR37157:SF2">
    <property type="entry name" value="EB DOMAIN-CONTAINING PROTEIN-RELATED"/>
    <property type="match status" value="1"/>
</dbReference>
<dbReference type="Pfam" id="PF01683">
    <property type="entry name" value="EB"/>
    <property type="match status" value="9"/>
</dbReference>
<keyword evidence="1" id="KW-0472">Membrane</keyword>
<dbReference type="EMBL" id="CAJGYM010000093">
    <property type="protein sequence ID" value="CAD6197427.1"/>
    <property type="molecule type" value="Genomic_DNA"/>
</dbReference>
<feature type="chain" id="PRO_5035858769" description="EGF-like domain-containing protein" evidence="2">
    <location>
        <begin position="22"/>
        <end position="820"/>
    </location>
</feature>
<keyword evidence="1" id="KW-0812">Transmembrane</keyword>
<protein>
    <recommendedName>
        <fullName evidence="3">EGF-like domain-containing protein</fullName>
    </recommendedName>
</protein>
<feature type="domain" description="EGF-like" evidence="3">
    <location>
        <begin position="619"/>
        <end position="651"/>
    </location>
</feature>
<dbReference type="SMART" id="SM00289">
    <property type="entry name" value="WR1"/>
    <property type="match status" value="12"/>
</dbReference>
<feature type="domain" description="EGF-like" evidence="3">
    <location>
        <begin position="443"/>
        <end position="475"/>
    </location>
</feature>
<feature type="domain" description="EGF-like" evidence="3">
    <location>
        <begin position="492"/>
        <end position="534"/>
    </location>
</feature>
<dbReference type="OrthoDB" id="5874482at2759"/>
<feature type="transmembrane region" description="Helical" evidence="1">
    <location>
        <begin position="85"/>
        <end position="112"/>
    </location>
</feature>
<dbReference type="Pfam" id="PF10853">
    <property type="entry name" value="DUF2650"/>
    <property type="match status" value="1"/>
</dbReference>
<sequence length="820" mass="84693">MTLTFPALVFLLFSFISQVLGFYGGGGCGGGGGLGQLLGLGYSGGYGGYGGYGGGYGRCATDGIFYHYTCCAYNPYECCFELETWFIVFLVIFGFVLFCCVCACLAGCVWAARRRRDPGAMSALPLLLLISFVSFVSTQGNSCPPGLSAVFSSSNQPQTCSPQATCQCQSVQGAICQYSSFYSNYICCSAFANQCGSNVSPQMTSSGQLVQCSTNSQCASNFVCTQGVCCASSSSSNCQSTPSTCLSGQIQVNGQCYNSVQIGASCQRSEQCVGGSVCTQNICQCPQGYLSSNQQCVVNNGVNCPLGTVSYGSQCVSLASPGQTCMTSSQCIDNSQCNNGVCTCLSNYNMVYGYCIAYTGGPCQSTQTLVNNQCMLYAIVGESCVASNQCVGGSTCSNGVCRCNPGFTAMYGYCIGGSSSNQCPNGQVLINNQCWNTAQIGTQCSYSQQCLGNSQCSNGLCQCPPGSSFPNGQCSGGSSSNGCASNQVFIGQCSNGAQIGSQCSQSQQCLGNSQCINNQCQCPSGAVNSNGRCVATSAGCPQNQVMVNNQCWNTAQIGFQCSFSQQCFNNGGQCTNGVCQCPAGTSNLNGQCATSSGSGCGQNQVLIGQCWNTVQIGQQCSYSQQCLGNSQCSNGLCQCPSGSSNVNGYCQGASSCTSNQVLINNQCWTSSPIGGACTYTQQCLGNSQCLNSVCQCGAASSNVNGFCSGSGSSCPNNQVLVNNQCLNTVQVNGQCSFSQQCLSGSTCQAGVCRCPNNSQLVNGVCSGTTTNGVCPANFTAQTNQQGQLVNCMQTTCAASAICQYSATAQQYVCCMPSNNG</sequence>
<gene>
    <name evidence="4" type="ORF">CAUJ_LOCUS13336</name>
</gene>
<dbReference type="InterPro" id="IPR022559">
    <property type="entry name" value="SUP-1-like"/>
</dbReference>
<organism evidence="4 5">
    <name type="scientific">Caenorhabditis auriculariae</name>
    <dbReference type="NCBI Taxonomy" id="2777116"/>
    <lineage>
        <taxon>Eukaryota</taxon>
        <taxon>Metazoa</taxon>
        <taxon>Ecdysozoa</taxon>
        <taxon>Nematoda</taxon>
        <taxon>Chromadorea</taxon>
        <taxon>Rhabditida</taxon>
        <taxon>Rhabditina</taxon>
        <taxon>Rhabditomorpha</taxon>
        <taxon>Rhabditoidea</taxon>
        <taxon>Rhabditidae</taxon>
        <taxon>Peloderinae</taxon>
        <taxon>Caenorhabditis</taxon>
    </lineage>
</organism>
<reference evidence="4" key="1">
    <citation type="submission" date="2020-10" db="EMBL/GenBank/DDBJ databases">
        <authorList>
            <person name="Kikuchi T."/>
        </authorList>
    </citation>
    <scope>NUCLEOTIDE SEQUENCE</scope>
    <source>
        <strain evidence="4">NKZ352</strain>
    </source>
</reference>
<evidence type="ECO:0000256" key="2">
    <source>
        <dbReference type="SAM" id="SignalP"/>
    </source>
</evidence>
<evidence type="ECO:0000259" key="3">
    <source>
        <dbReference type="SMART" id="SM00181"/>
    </source>
</evidence>